<dbReference type="EMBL" id="JANBVO010000043">
    <property type="protein sequence ID" value="KAJ9134454.1"/>
    <property type="molecule type" value="Genomic_DNA"/>
</dbReference>
<protein>
    <recommendedName>
        <fullName evidence="2">Heterokaryon incompatibility domain-containing protein</fullName>
    </recommendedName>
</protein>
<comment type="caution">
    <text evidence="3">The sequence shown here is derived from an EMBL/GenBank/DDBJ whole genome shotgun (WGS) entry which is preliminary data.</text>
</comment>
<dbReference type="InterPro" id="IPR052895">
    <property type="entry name" value="HetReg/Transcr_Mod"/>
</dbReference>
<reference evidence="3" key="1">
    <citation type="submission" date="2022-07" db="EMBL/GenBank/DDBJ databases">
        <title>Fungi with potential for degradation of polypropylene.</title>
        <authorList>
            <person name="Gostincar C."/>
        </authorList>
    </citation>
    <scope>NUCLEOTIDE SEQUENCE</scope>
    <source>
        <strain evidence="3">EXF-13308</strain>
    </source>
</reference>
<gene>
    <name evidence="3" type="ORF">NKR23_g10094</name>
</gene>
<feature type="region of interest" description="Disordered" evidence="1">
    <location>
        <begin position="664"/>
        <end position="696"/>
    </location>
</feature>
<feature type="domain" description="Heterokaryon incompatibility" evidence="2">
    <location>
        <begin position="57"/>
        <end position="220"/>
    </location>
</feature>
<evidence type="ECO:0000256" key="1">
    <source>
        <dbReference type="SAM" id="MobiDB-lite"/>
    </source>
</evidence>
<accession>A0AA38RAZ6</accession>
<dbReference type="InterPro" id="IPR010730">
    <property type="entry name" value="HET"/>
</dbReference>
<name>A0AA38RAZ6_9PEZI</name>
<dbReference type="PANTHER" id="PTHR24148">
    <property type="entry name" value="ANKYRIN REPEAT DOMAIN-CONTAINING PROTEIN 39 HOMOLOG-RELATED"/>
    <property type="match status" value="1"/>
</dbReference>
<proteinExistence type="predicted"/>
<evidence type="ECO:0000313" key="3">
    <source>
        <dbReference type="EMBL" id="KAJ9134454.1"/>
    </source>
</evidence>
<evidence type="ECO:0000259" key="2">
    <source>
        <dbReference type="Pfam" id="PF06985"/>
    </source>
</evidence>
<dbReference type="Pfam" id="PF26639">
    <property type="entry name" value="Het-6_barrel"/>
    <property type="match status" value="1"/>
</dbReference>
<dbReference type="Pfam" id="PF06985">
    <property type="entry name" value="HET"/>
    <property type="match status" value="1"/>
</dbReference>
<evidence type="ECO:0000313" key="4">
    <source>
        <dbReference type="Proteomes" id="UP001174694"/>
    </source>
</evidence>
<organism evidence="3 4">
    <name type="scientific">Pleurostoma richardsiae</name>
    <dbReference type="NCBI Taxonomy" id="41990"/>
    <lineage>
        <taxon>Eukaryota</taxon>
        <taxon>Fungi</taxon>
        <taxon>Dikarya</taxon>
        <taxon>Ascomycota</taxon>
        <taxon>Pezizomycotina</taxon>
        <taxon>Sordariomycetes</taxon>
        <taxon>Sordariomycetidae</taxon>
        <taxon>Calosphaeriales</taxon>
        <taxon>Pleurostomataceae</taxon>
        <taxon>Pleurostoma</taxon>
    </lineage>
</organism>
<sequence>MANSGLMSSGAHYPYPLQGPLGLGSGEIRILTLHPGSFNDPISCTGSCHYLHETPAYEALSYTWGSHCGKCKIKVNGADFEVTANLETALRYLRYPPSRQDGRKDGTGSSGDTWEGDRRLWIDAICINQDDLRERGDQVQHMLQIFSQAWRVLAWLGEADEESNSAMDLIVEINRGGGLFLSDQHDPTLILAALTPQQTWAALAKLWARPYWGRVWIIQELAASLIRTGGIWMPDYRAEVGCGYRWVKLGVFQNAWDYLEKYLDHPWVRAQGEYVAARNLFKILFGHAHRQHTLGDLLALTYATNATDPRDHFFAILGLASDHDRSCLTPDYTKSLEEVSGRFLEHVIRTERKLDILMLGDYTLGDQTPSWAPNFSDPSRDEERFHWKSYWDNFSASPECAGAGMLAVKFSSIERVICLPGYLVDTIASVNGPLVSTDMTRVGEMDACFSLCANFIQAYPWRPELPHGVHSVYFMGQSPKASRLWQLQWERQWLRDWYAAWWLFWTAPMRDFVRHTVPSRHQVFTPLQGWETRKQMLWDQWEVRWRNHWGYEIKAQWRRQREMAWSWREYSCRLFPSKSLEAKTWHAKLVAIDERFEVREGPLWIMRNFPWDTIEPRWATGRFSERTADSALYSECALNVLTRTLSLDHHRQGRWSKRGGLLPILGDRPTSTGGGASRESSAEESGDTPWKPLNPWEPAKFASSTQALIRHLANPKVGKPPFEGKCFFTTRTGYIGMGPPGMSCDDKLVVLLGGRMPFVLRKHAAAEDPQAAGGKPMADLYKIVGEAYCDTIMDGELDTSKLELEQFHIV</sequence>
<keyword evidence="4" id="KW-1185">Reference proteome</keyword>
<dbReference type="AlphaFoldDB" id="A0AA38RAZ6"/>
<dbReference type="Proteomes" id="UP001174694">
    <property type="component" value="Unassembled WGS sequence"/>
</dbReference>
<dbReference type="PANTHER" id="PTHR24148:SF64">
    <property type="entry name" value="HETEROKARYON INCOMPATIBILITY DOMAIN-CONTAINING PROTEIN"/>
    <property type="match status" value="1"/>
</dbReference>